<evidence type="ECO:0000313" key="1">
    <source>
        <dbReference type="EMBL" id="EIT71781.1"/>
    </source>
</evidence>
<sequence>MIRAGRWLGAALLVALLSGCSSFGLVYNRLDTLVHLEVGRYIDLAPAQRADFDLRFAELWRWHRKTQLKLYADDLREVAEIAALPVAAGEVEALTARVRTHVVQLANQTFDGFASGVAALNDAQVDDLLAELAARNAKERKKALKLDDDQWRAKRAKESIERLDDWAGSVTPEQRQRIREWAAGLERKLPPADASALQPLRELLAGRGEPGFRDRLARLFIDPELAPEDQAELEAERAARSAMLADLSALATDAQRRHLQKRLLEIARELDGLAARPV</sequence>
<dbReference type="RefSeq" id="WP_007184867.1">
    <property type="nucleotide sequence ID" value="NZ_AKGD01000001.1"/>
</dbReference>
<name>I8I5K8_9GAMM</name>
<dbReference type="OrthoDB" id="5767052at2"/>
<proteinExistence type="predicted"/>
<evidence type="ECO:0000313" key="2">
    <source>
        <dbReference type="Proteomes" id="UP000003704"/>
    </source>
</evidence>
<keyword evidence="2" id="KW-1185">Reference proteome</keyword>
<comment type="caution">
    <text evidence="1">The sequence shown here is derived from an EMBL/GenBank/DDBJ whole genome shotgun (WGS) entry which is preliminary data.</text>
</comment>
<organism evidence="1 2">
    <name type="scientific">Hydrocarboniphaga effusa AP103</name>
    <dbReference type="NCBI Taxonomy" id="1172194"/>
    <lineage>
        <taxon>Bacteria</taxon>
        <taxon>Pseudomonadati</taxon>
        <taxon>Pseudomonadota</taxon>
        <taxon>Gammaproteobacteria</taxon>
        <taxon>Nevskiales</taxon>
        <taxon>Nevskiaceae</taxon>
        <taxon>Hydrocarboniphaga</taxon>
    </lineage>
</organism>
<accession>I8I5K8</accession>
<reference evidence="1 2" key="1">
    <citation type="journal article" date="2012" name="J. Bacteriol.">
        <title>Genome Sequence of n-Alkane-Degrading Hydrocarboniphaga effusa Strain AP103T (ATCC BAA-332T).</title>
        <authorList>
            <person name="Chang H.K."/>
            <person name="Zylstra G.J."/>
            <person name="Chae J.C."/>
        </authorList>
    </citation>
    <scope>NUCLEOTIDE SEQUENCE [LARGE SCALE GENOMIC DNA]</scope>
    <source>
        <strain evidence="1 2">AP103</strain>
    </source>
</reference>
<dbReference type="Proteomes" id="UP000003704">
    <property type="component" value="Unassembled WGS sequence"/>
</dbReference>
<dbReference type="PROSITE" id="PS51257">
    <property type="entry name" value="PROKAR_LIPOPROTEIN"/>
    <property type="match status" value="1"/>
</dbReference>
<gene>
    <name evidence="1" type="ORF">WQQ_19180</name>
</gene>
<evidence type="ECO:0008006" key="3">
    <source>
        <dbReference type="Google" id="ProtNLM"/>
    </source>
</evidence>
<dbReference type="STRING" id="1172194.WQQ_19180"/>
<dbReference type="EMBL" id="AKGD01000001">
    <property type="protein sequence ID" value="EIT71781.1"/>
    <property type="molecule type" value="Genomic_DNA"/>
</dbReference>
<protein>
    <recommendedName>
        <fullName evidence="3">Lipoprotein</fullName>
    </recommendedName>
</protein>
<dbReference type="Pfam" id="PF19795">
    <property type="entry name" value="DUF6279"/>
    <property type="match status" value="1"/>
</dbReference>
<dbReference type="AlphaFoldDB" id="I8I5K8"/>